<evidence type="ECO:0000256" key="3">
    <source>
        <dbReference type="ARBA" id="ARBA00023242"/>
    </source>
</evidence>
<dbReference type="PROSITE" id="PS00463">
    <property type="entry name" value="ZN2_CY6_FUNGAL_1"/>
    <property type="match status" value="1"/>
</dbReference>
<dbReference type="CDD" id="cd00067">
    <property type="entry name" value="GAL4"/>
    <property type="match status" value="1"/>
</dbReference>
<feature type="domain" description="Zn(2)-C6 fungal-type" evidence="5">
    <location>
        <begin position="29"/>
        <end position="62"/>
    </location>
</feature>
<keyword evidence="2" id="KW-0804">Transcription</keyword>
<accession>S3D0L4</accession>
<dbReference type="CDD" id="cd12148">
    <property type="entry name" value="fungal_TF_MHR"/>
    <property type="match status" value="1"/>
</dbReference>
<evidence type="ECO:0000256" key="1">
    <source>
        <dbReference type="ARBA" id="ARBA00023015"/>
    </source>
</evidence>
<dbReference type="GO" id="GO:0008270">
    <property type="term" value="F:zinc ion binding"/>
    <property type="evidence" value="ECO:0007669"/>
    <property type="project" value="InterPro"/>
</dbReference>
<dbReference type="HOGENOM" id="CLU_004804_2_3_1"/>
<sequence>MTSEMRREASNSSRDIERLGKAMRKGTRSCYECRRRKVRCIFGGRDSTTCDGCASKGKACIEQRRELLGKSGPESKDSLRERIAKLEAIIEASRSDNNSSIDGAVSDSRLNDDAERPYLGNHSPQSIDPIVTLFDNAIWRRRSTDLTQERSKDIEANPAAAKRTRIRDSLLSSLISSEILGMILNATCSWWHTWRAGPRLFTSVDDLHTSTLQDFVLWALESSDPSIVGLAMLCIAICLQHLDSRVHQFIIRKLPRLPGEIFQDYFESVDRLVLNDPDCASTGAGIEATILSATIHMNLGMHRNCWMLVHRAIAYSHLLGFHRPERLTPSETEAERNCRTQGWLSVCSRDVYMSLLLGLPYAADGRTIPFVESQHNARSLLHHKLIILSVKVIDRNQMGLGLSVSHTDAIQKEIEAATKDLDDTFWNAPAALACGKITQPEYLESISAQCWLHQLLALLHMPLMIHSVEDKLLEKHRIFCLEACRNLLRVHHIMRSDASAAFSMVKLIDYQAFICSTLLILGLLGYGDATHQLTNRDKDRDLIGLTVATLRQASGTVNNPIASQAVQGLETLLSLDSNSCATGSACVDPHARIVVPHIGTITITPGKHITETRSQCLQPAPRPPPEFSLTHNMYDGSFGQVNQPPIMASSNDLGFLSSPRVDEPSIDIDWTSATMPNFENDWAWLNDLNF</sequence>
<dbReference type="Gene3D" id="4.10.240.10">
    <property type="entry name" value="Zn(2)-C6 fungal-type DNA-binding domain"/>
    <property type="match status" value="1"/>
</dbReference>
<evidence type="ECO:0000259" key="5">
    <source>
        <dbReference type="PROSITE" id="PS50048"/>
    </source>
</evidence>
<dbReference type="PANTHER" id="PTHR47840">
    <property type="entry name" value="ZN(II)2CYS6 TRANSCRIPTION FACTOR (EUROFUNG)-RELATED"/>
    <property type="match status" value="1"/>
</dbReference>
<gene>
    <name evidence="6" type="ORF">GLAREA_01493</name>
</gene>
<dbReference type="Proteomes" id="UP000016922">
    <property type="component" value="Unassembled WGS sequence"/>
</dbReference>
<dbReference type="RefSeq" id="XP_008086900.1">
    <property type="nucleotide sequence ID" value="XM_008088709.1"/>
</dbReference>
<dbReference type="GO" id="GO:0000981">
    <property type="term" value="F:DNA-binding transcription factor activity, RNA polymerase II-specific"/>
    <property type="evidence" value="ECO:0007669"/>
    <property type="project" value="InterPro"/>
</dbReference>
<dbReference type="EMBL" id="KE145371">
    <property type="protein sequence ID" value="EPE25581.1"/>
    <property type="molecule type" value="Genomic_DNA"/>
</dbReference>
<dbReference type="PROSITE" id="PS50048">
    <property type="entry name" value="ZN2_CY6_FUNGAL_2"/>
    <property type="match status" value="1"/>
</dbReference>
<evidence type="ECO:0000256" key="4">
    <source>
        <dbReference type="SAM" id="MobiDB-lite"/>
    </source>
</evidence>
<dbReference type="GO" id="GO:0003677">
    <property type="term" value="F:DNA binding"/>
    <property type="evidence" value="ECO:0007669"/>
    <property type="project" value="UniProtKB-KW"/>
</dbReference>
<dbReference type="OrthoDB" id="6509908at2759"/>
<keyword evidence="3" id="KW-0539">Nucleus</keyword>
<keyword evidence="6" id="KW-0238">DNA-binding</keyword>
<dbReference type="KEGG" id="glz:GLAREA_01493"/>
<dbReference type="PANTHER" id="PTHR47840:SF1">
    <property type="entry name" value="ZN(II)2CYS6 TRANSCRIPTION FACTOR (EUROFUNG)"/>
    <property type="match status" value="1"/>
</dbReference>
<dbReference type="AlphaFoldDB" id="S3D0L4"/>
<name>S3D0L4_GLAL2</name>
<feature type="region of interest" description="Disordered" evidence="4">
    <location>
        <begin position="100"/>
        <end position="123"/>
    </location>
</feature>
<dbReference type="GeneID" id="19460551"/>
<dbReference type="InterPro" id="IPR001138">
    <property type="entry name" value="Zn2Cys6_DnaBD"/>
</dbReference>
<dbReference type="OMA" id="WALESSD"/>
<evidence type="ECO:0000256" key="2">
    <source>
        <dbReference type="ARBA" id="ARBA00023163"/>
    </source>
</evidence>
<protein>
    <submittedName>
        <fullName evidence="6">Zn2/Cys6 DNA-binding protein</fullName>
    </submittedName>
</protein>
<dbReference type="InterPro" id="IPR036864">
    <property type="entry name" value="Zn2-C6_fun-type_DNA-bd_sf"/>
</dbReference>
<keyword evidence="1" id="KW-0805">Transcription regulation</keyword>
<dbReference type="SUPFAM" id="SSF57701">
    <property type="entry name" value="Zn2/Cys6 DNA-binding domain"/>
    <property type="match status" value="1"/>
</dbReference>
<dbReference type="eggNOG" id="ENOG502SJ8Q">
    <property type="taxonomic scope" value="Eukaryota"/>
</dbReference>
<reference evidence="6 7" key="1">
    <citation type="journal article" date="2013" name="BMC Genomics">
        <title>Genomics-driven discovery of the pneumocandin biosynthetic gene cluster in the fungus Glarea lozoyensis.</title>
        <authorList>
            <person name="Chen L."/>
            <person name="Yue Q."/>
            <person name="Zhang X."/>
            <person name="Xiang M."/>
            <person name="Wang C."/>
            <person name="Li S."/>
            <person name="Che Y."/>
            <person name="Ortiz-Lopez F.J."/>
            <person name="Bills G.F."/>
            <person name="Liu X."/>
            <person name="An Z."/>
        </authorList>
    </citation>
    <scope>NUCLEOTIDE SEQUENCE [LARGE SCALE GENOMIC DNA]</scope>
    <source>
        <strain evidence="7">ATCC 20868 / MF5171</strain>
    </source>
</reference>
<evidence type="ECO:0000313" key="7">
    <source>
        <dbReference type="Proteomes" id="UP000016922"/>
    </source>
</evidence>
<evidence type="ECO:0000313" key="6">
    <source>
        <dbReference type="EMBL" id="EPE25581.1"/>
    </source>
</evidence>
<organism evidence="6 7">
    <name type="scientific">Glarea lozoyensis (strain ATCC 20868 / MF5171)</name>
    <dbReference type="NCBI Taxonomy" id="1116229"/>
    <lineage>
        <taxon>Eukaryota</taxon>
        <taxon>Fungi</taxon>
        <taxon>Dikarya</taxon>
        <taxon>Ascomycota</taxon>
        <taxon>Pezizomycotina</taxon>
        <taxon>Leotiomycetes</taxon>
        <taxon>Helotiales</taxon>
        <taxon>Helotiaceae</taxon>
        <taxon>Glarea</taxon>
    </lineage>
</organism>
<keyword evidence="7" id="KW-1185">Reference proteome</keyword>
<proteinExistence type="predicted"/>